<gene>
    <name evidence="1" type="ORF">H8704_00980</name>
</gene>
<evidence type="ECO:0000313" key="1">
    <source>
        <dbReference type="EMBL" id="MBC8561216.1"/>
    </source>
</evidence>
<proteinExistence type="predicted"/>
<dbReference type="InterPro" id="IPR038765">
    <property type="entry name" value="Papain-like_cys_pep_sf"/>
</dbReference>
<comment type="caution">
    <text evidence="1">The sequence shown here is derived from an EMBL/GenBank/DDBJ whole genome shotgun (WGS) entry which is preliminary data.</text>
</comment>
<dbReference type="Proteomes" id="UP000606193">
    <property type="component" value="Unassembled WGS sequence"/>
</dbReference>
<evidence type="ECO:0008006" key="3">
    <source>
        <dbReference type="Google" id="ProtNLM"/>
    </source>
</evidence>
<organism evidence="1 2">
    <name type="scientific">Jutongia huaianensis</name>
    <dbReference type="NCBI Taxonomy" id="2763668"/>
    <lineage>
        <taxon>Bacteria</taxon>
        <taxon>Bacillati</taxon>
        <taxon>Bacillota</taxon>
        <taxon>Clostridia</taxon>
        <taxon>Lachnospirales</taxon>
        <taxon>Lachnospiraceae</taxon>
        <taxon>Jutongia</taxon>
    </lineage>
</organism>
<evidence type="ECO:0000313" key="2">
    <source>
        <dbReference type="Proteomes" id="UP000606193"/>
    </source>
</evidence>
<accession>A0ABR7MXV6</accession>
<name>A0ABR7MXV6_9FIRM</name>
<reference evidence="1 2" key="1">
    <citation type="submission" date="2020-08" db="EMBL/GenBank/DDBJ databases">
        <title>Genome public.</title>
        <authorList>
            <person name="Liu C."/>
            <person name="Sun Q."/>
        </authorList>
    </citation>
    <scope>NUCLEOTIDE SEQUENCE [LARGE SCALE GENOMIC DNA]</scope>
    <source>
        <strain evidence="1 2">NSJ-37</strain>
    </source>
</reference>
<dbReference type="SUPFAM" id="SSF54001">
    <property type="entry name" value="Cysteine proteinases"/>
    <property type="match status" value="1"/>
</dbReference>
<protein>
    <recommendedName>
        <fullName evidence="3">Transglutaminase-like domain-containing protein</fullName>
    </recommendedName>
</protein>
<sequence length="453" mass="52574">MRMVWCWEEAPSVDAMEMKRRGLAVVKLPAGFGVQIMLLWHGTVTGKEIRGLFMGRFFQKKSCYKLLWGVMAVVLTAGTGRVTEVSAADKTVEEWAQKVEKTWQVAGSKKCTRKVKVTLKTSQKNMWKNTSAFTTAVNKAIYGNAYLSENWDSMETEFMDFRLHKMKKSTKQYKDYVTGVTVNMQYKGKKLTYTLTVNGKDKDTRYTYRDIEANKYCAAEIQNATKDMNQYDRAWYVNLWVQGHAHFENEYTPGWAVLKNKKAHGVCYDLAYFYEQAACYAGVEHFGRVSNSGHTWNVVKIDGKIYYVDVEHSRSAVKLYYASMAGLVDYLNNDAAGTEMALQERYVRQDYNKGPITVAKAGYAQELWQKVQMVKASTTEQEWKEKIEGYWKSEKNIFNIYQIKRETVFSEPWEAGFAHFGLQTLEQVTDYNCFYSFAEYDKPSKWLYAWIRK</sequence>
<dbReference type="EMBL" id="JACRSX010000001">
    <property type="protein sequence ID" value="MBC8561216.1"/>
    <property type="molecule type" value="Genomic_DNA"/>
</dbReference>
<dbReference type="RefSeq" id="WP_249296947.1">
    <property type="nucleotide sequence ID" value="NZ_JACRSX010000001.1"/>
</dbReference>
<keyword evidence="2" id="KW-1185">Reference proteome</keyword>